<name>C7R0J6_JONDD</name>
<keyword evidence="3" id="KW-0378">Hydrolase</keyword>
<accession>C7R0J6</accession>
<evidence type="ECO:0000259" key="5">
    <source>
        <dbReference type="PROSITE" id="PS51935"/>
    </source>
</evidence>
<dbReference type="eggNOG" id="COG0791">
    <property type="taxonomic scope" value="Bacteria"/>
</dbReference>
<dbReference type="PANTHER" id="PTHR47053">
    <property type="entry name" value="MUREIN DD-ENDOPEPTIDASE MEPH-RELATED"/>
    <property type="match status" value="1"/>
</dbReference>
<comment type="similarity">
    <text evidence="1">Belongs to the peptidase C40 family.</text>
</comment>
<dbReference type="RefSeq" id="WP_015772288.1">
    <property type="nucleotide sequence ID" value="NC_013174.1"/>
</dbReference>
<dbReference type="GO" id="GO:0006508">
    <property type="term" value="P:proteolysis"/>
    <property type="evidence" value="ECO:0007669"/>
    <property type="project" value="UniProtKB-KW"/>
</dbReference>
<dbReference type="EMBL" id="CP001706">
    <property type="protein sequence ID" value="ACV09660.1"/>
    <property type="molecule type" value="Genomic_DNA"/>
</dbReference>
<dbReference type="Pfam" id="PF00877">
    <property type="entry name" value="NLPC_P60"/>
    <property type="match status" value="1"/>
</dbReference>
<organism evidence="6 7">
    <name type="scientific">Jonesia denitrificans (strain ATCC 14870 / DSM 20603 / BCRC 15368 / CIP 55.134 / JCM 11481 / NBRC 15587 / NCTC 10816 / Prevot 55134)</name>
    <name type="common">Listeria denitrificans</name>
    <dbReference type="NCBI Taxonomy" id="471856"/>
    <lineage>
        <taxon>Bacteria</taxon>
        <taxon>Bacillati</taxon>
        <taxon>Actinomycetota</taxon>
        <taxon>Actinomycetes</taxon>
        <taxon>Micrococcales</taxon>
        <taxon>Jonesiaceae</taxon>
        <taxon>Jonesia</taxon>
    </lineage>
</organism>
<reference evidence="6 7" key="1">
    <citation type="journal article" date="2009" name="Stand. Genomic Sci.">
        <title>Complete genome sequence of Jonesia denitrificans type strain (Prevot 55134).</title>
        <authorList>
            <person name="Pukall R."/>
            <person name="Gehrich-Schroter G."/>
            <person name="Lapidus A."/>
            <person name="Nolan M."/>
            <person name="Glavina Del Rio T."/>
            <person name="Lucas S."/>
            <person name="Chen F."/>
            <person name="Tice H."/>
            <person name="Pitluck S."/>
            <person name="Cheng J.F."/>
            <person name="Copeland A."/>
            <person name="Saunders E."/>
            <person name="Brettin T."/>
            <person name="Detter J.C."/>
            <person name="Bruce D."/>
            <person name="Goodwin L."/>
            <person name="Pati A."/>
            <person name="Ivanova N."/>
            <person name="Mavromatis K."/>
            <person name="Ovchinnikova G."/>
            <person name="Chen A."/>
            <person name="Palaniappan K."/>
            <person name="Land M."/>
            <person name="Hauser L."/>
            <person name="Chang Y.J."/>
            <person name="Jeffries C.D."/>
            <person name="Chain P."/>
            <person name="Goker M."/>
            <person name="Bristow J."/>
            <person name="Eisen J.A."/>
            <person name="Markowitz V."/>
            <person name="Hugenholtz P."/>
            <person name="Kyrpides N.C."/>
            <person name="Klenk H.P."/>
            <person name="Han C."/>
        </authorList>
    </citation>
    <scope>NUCLEOTIDE SEQUENCE [LARGE SCALE GENOMIC DNA]</scope>
    <source>
        <strain evidence="7">ATCC 14870 / DSM 20603 / BCRC 15368 / CIP 55.134 / JCM 11481 / NBRC 15587 / NCTC 10816 / Prevot 55134</strain>
    </source>
</reference>
<dbReference type="KEGG" id="jde:Jden_2022"/>
<dbReference type="STRING" id="471856.Jden_2022"/>
<dbReference type="InterPro" id="IPR038765">
    <property type="entry name" value="Papain-like_cys_pep_sf"/>
</dbReference>
<dbReference type="PANTHER" id="PTHR47053:SF1">
    <property type="entry name" value="MUREIN DD-ENDOPEPTIDASE MEPH-RELATED"/>
    <property type="match status" value="1"/>
</dbReference>
<feature type="domain" description="NlpC/P60" evidence="5">
    <location>
        <begin position="93"/>
        <end position="213"/>
    </location>
</feature>
<protein>
    <submittedName>
        <fullName evidence="6">NLP/P60 protein</fullName>
    </submittedName>
</protein>
<dbReference type="PROSITE" id="PS51935">
    <property type="entry name" value="NLPC_P60"/>
    <property type="match status" value="1"/>
</dbReference>
<gene>
    <name evidence="6" type="ordered locus">Jden_2022</name>
</gene>
<dbReference type="Gene3D" id="3.90.1720.10">
    <property type="entry name" value="endopeptidase domain like (from Nostoc punctiforme)"/>
    <property type="match status" value="1"/>
</dbReference>
<dbReference type="HOGENOM" id="CLU_016043_6_1_11"/>
<dbReference type="AlphaFoldDB" id="C7R0J6"/>
<evidence type="ECO:0000313" key="6">
    <source>
        <dbReference type="EMBL" id="ACV09660.1"/>
    </source>
</evidence>
<dbReference type="GO" id="GO:0008234">
    <property type="term" value="F:cysteine-type peptidase activity"/>
    <property type="evidence" value="ECO:0007669"/>
    <property type="project" value="UniProtKB-KW"/>
</dbReference>
<keyword evidence="2" id="KW-0645">Protease</keyword>
<evidence type="ECO:0000256" key="2">
    <source>
        <dbReference type="ARBA" id="ARBA00022670"/>
    </source>
</evidence>
<dbReference type="InterPro" id="IPR000064">
    <property type="entry name" value="NLP_P60_dom"/>
</dbReference>
<keyword evidence="7" id="KW-1185">Reference proteome</keyword>
<sequence length="242" mass="25137">MAIDAVMSRITEIRSAMGATAASVAPGAVGGVMGGNTMATAMVSADTTRTTVTNPTQDFGSLLSAAVATSSIAPAASTAAAQSLTPAGTHTDRDLGQRIVNEARTWIGTPYQWGGNTKAGVDCSGLVKNVLSEYGIDMPRVARQQMGQGRAVSSLADAQPGDLLVFDGGTHIGIYVSEGRMIDAPYRGRAVTERAIYETPTAIRRVIPDATPMNTQQSPVTADERATQAVQRAALDRLGVTR</sequence>
<evidence type="ECO:0000313" key="7">
    <source>
        <dbReference type="Proteomes" id="UP000000628"/>
    </source>
</evidence>
<keyword evidence="4" id="KW-0788">Thiol protease</keyword>
<dbReference type="OrthoDB" id="9815778at2"/>
<dbReference type="InterPro" id="IPR051202">
    <property type="entry name" value="Peptidase_C40"/>
</dbReference>
<proteinExistence type="inferred from homology"/>
<evidence type="ECO:0000256" key="4">
    <source>
        <dbReference type="ARBA" id="ARBA00022807"/>
    </source>
</evidence>
<dbReference type="SUPFAM" id="SSF54001">
    <property type="entry name" value="Cysteine proteinases"/>
    <property type="match status" value="1"/>
</dbReference>
<evidence type="ECO:0000256" key="3">
    <source>
        <dbReference type="ARBA" id="ARBA00022801"/>
    </source>
</evidence>
<evidence type="ECO:0000256" key="1">
    <source>
        <dbReference type="ARBA" id="ARBA00007074"/>
    </source>
</evidence>
<dbReference type="Proteomes" id="UP000000628">
    <property type="component" value="Chromosome"/>
</dbReference>